<dbReference type="InterPro" id="IPR013747">
    <property type="entry name" value="ACP_syn_III_C"/>
</dbReference>
<evidence type="ECO:0000256" key="13">
    <source>
        <dbReference type="SAM" id="Phobius"/>
    </source>
</evidence>
<keyword evidence="4 12" id="KW-0444">Lipid biosynthesis</keyword>
<dbReference type="PANTHER" id="PTHR43091:SF1">
    <property type="entry name" value="BETA-KETOACYL-[ACYL-CARRIER-PROTEIN] SYNTHASE III, CHLOROPLASTIC"/>
    <property type="match status" value="1"/>
</dbReference>
<dbReference type="PANTHER" id="PTHR43091">
    <property type="entry name" value="3-OXOACYL-[ACYL-CARRIER-PROTEIN] SYNTHASE"/>
    <property type="match status" value="1"/>
</dbReference>
<dbReference type="GO" id="GO:0004315">
    <property type="term" value="F:3-oxoacyl-[acyl-carrier-protein] synthase activity"/>
    <property type="evidence" value="ECO:0007669"/>
    <property type="project" value="InterPro"/>
</dbReference>
<sequence length="334" mass="36372">MIKRSIMIATGSYLPERVVSNEEISAWVDTSDKWIRQRTGIRQRHFADHTELTSHLAIKAARHALEMAKLDAEVIDLIVVATTTPDDTFPATATKVQKELGAFNGAAFDIQAVCAGFIYAIAVADNFLKSGQASTALVIGAETFSRLLDWKDRTTCVLFGDGAGAVLLRVIDANNNENWGVLSTHLHTDGSERDILYVDGGPSATKTVGHVRMNGKEVFRHAVSKLSSVIDESLEDNGLSPNDVDWLIPHQANRRIIDSIINRMKIPTEKVLVSIERHANTSAASVPLALDEAVRDGRVCAGHLLLLSAIGGGLAWGAGVVRFGLPVHSWYYRK</sequence>
<dbReference type="PATRIC" id="fig|1193729.4.peg.475"/>
<feature type="domain" description="Beta-ketoacyl-[acyl-carrier-protein] synthase III N-terminal" evidence="15">
    <location>
        <begin position="108"/>
        <end position="190"/>
    </location>
</feature>
<dbReference type="HAMAP" id="MF_01815">
    <property type="entry name" value="FabH"/>
    <property type="match status" value="1"/>
</dbReference>
<keyword evidence="17" id="KW-1185">Reference proteome</keyword>
<comment type="pathway">
    <text evidence="1 12">Lipid metabolism; fatty acid biosynthesis.</text>
</comment>
<dbReference type="InterPro" id="IPR013751">
    <property type="entry name" value="ACP_syn_III_N"/>
</dbReference>
<evidence type="ECO:0000256" key="12">
    <source>
        <dbReference type="HAMAP-Rule" id="MF_01815"/>
    </source>
</evidence>
<dbReference type="HOGENOM" id="CLU_039592_3_1_5"/>
<dbReference type="GO" id="GO:0005737">
    <property type="term" value="C:cytoplasm"/>
    <property type="evidence" value="ECO:0007669"/>
    <property type="project" value="UniProtKB-SubCell"/>
</dbReference>
<evidence type="ECO:0000256" key="3">
    <source>
        <dbReference type="ARBA" id="ARBA00012333"/>
    </source>
</evidence>
<keyword evidence="9 12" id="KW-0511">Multifunctional enzyme</keyword>
<proteinExistence type="inferred from homology"/>
<evidence type="ECO:0000256" key="4">
    <source>
        <dbReference type="ARBA" id="ARBA00022516"/>
    </source>
</evidence>
<keyword evidence="12" id="KW-0963">Cytoplasm</keyword>
<dbReference type="Proteomes" id="UP000010077">
    <property type="component" value="Chromosome"/>
</dbReference>
<protein>
    <recommendedName>
        <fullName evidence="3 12">Beta-ketoacyl-[acyl-carrier-protein] synthase III</fullName>
        <shortName evidence="12">Beta-ketoacyl-ACP synthase III</shortName>
        <shortName evidence="12">KAS III</shortName>
        <ecNumber evidence="3 12">2.3.1.180</ecNumber>
    </recommendedName>
    <alternativeName>
        <fullName evidence="12">3-oxoacyl-[acyl-carrier-protein] synthase 3</fullName>
    </alternativeName>
    <alternativeName>
        <fullName evidence="12">3-oxoacyl-[acyl-carrier-protein] synthase III</fullName>
    </alternativeName>
</protein>
<keyword evidence="13" id="KW-1133">Transmembrane helix</keyword>
<feature type="active site" evidence="12">
    <location>
        <position position="280"/>
    </location>
</feature>
<feature type="active site" evidence="12">
    <location>
        <position position="250"/>
    </location>
</feature>
<feature type="active site" evidence="12">
    <location>
        <position position="114"/>
    </location>
</feature>
<comment type="catalytic activity">
    <reaction evidence="11">
        <text>malonyl-[ACP] + acetyl-CoA + H(+) = 3-oxobutanoyl-[ACP] + CO2 + CoA</text>
        <dbReference type="Rhea" id="RHEA:12080"/>
        <dbReference type="Rhea" id="RHEA-COMP:9623"/>
        <dbReference type="Rhea" id="RHEA-COMP:9625"/>
        <dbReference type="ChEBI" id="CHEBI:15378"/>
        <dbReference type="ChEBI" id="CHEBI:16526"/>
        <dbReference type="ChEBI" id="CHEBI:57287"/>
        <dbReference type="ChEBI" id="CHEBI:57288"/>
        <dbReference type="ChEBI" id="CHEBI:78449"/>
        <dbReference type="ChEBI" id="CHEBI:78450"/>
        <dbReference type="EC" id="2.3.1.180"/>
    </reaction>
    <physiologicalReaction direction="left-to-right" evidence="11">
        <dbReference type="Rhea" id="RHEA:12081"/>
    </physiologicalReaction>
</comment>
<dbReference type="UniPathway" id="UPA00094"/>
<dbReference type="NCBIfam" id="TIGR00747">
    <property type="entry name" value="fabH"/>
    <property type="match status" value="1"/>
</dbReference>
<comment type="similarity">
    <text evidence="2 12">Belongs to the thiolase-like superfamily. FabH family.</text>
</comment>
<comment type="domain">
    <text evidence="12">The last Arg residue of the ACP-binding site is essential for the weak association between ACP/AcpP and FabH.</text>
</comment>
<keyword evidence="5 12" id="KW-0808">Transferase</keyword>
<feature type="region of interest" description="ACP-binding" evidence="12">
    <location>
        <begin position="251"/>
        <end position="255"/>
    </location>
</feature>
<dbReference type="KEGG" id="thal:A1OE_855"/>
<dbReference type="InterPro" id="IPR016039">
    <property type="entry name" value="Thiolase-like"/>
</dbReference>
<feature type="domain" description="Beta-ketoacyl-[acyl-carrier-protein] synthase III C-terminal" evidence="14">
    <location>
        <begin position="234"/>
        <end position="322"/>
    </location>
</feature>
<dbReference type="OrthoDB" id="9815506at2"/>
<dbReference type="Gene3D" id="3.40.47.10">
    <property type="match status" value="1"/>
</dbReference>
<evidence type="ECO:0000256" key="5">
    <source>
        <dbReference type="ARBA" id="ARBA00022679"/>
    </source>
</evidence>
<name>K7YHJ5_9PROT</name>
<feature type="transmembrane region" description="Helical" evidence="13">
    <location>
        <begin position="304"/>
        <end position="325"/>
    </location>
</feature>
<dbReference type="EC" id="2.3.1.180" evidence="3 12"/>
<evidence type="ECO:0000256" key="10">
    <source>
        <dbReference type="ARBA" id="ARBA00023315"/>
    </source>
</evidence>
<dbReference type="GO" id="GO:0006633">
    <property type="term" value="P:fatty acid biosynthetic process"/>
    <property type="evidence" value="ECO:0007669"/>
    <property type="project" value="UniProtKB-UniRule"/>
</dbReference>
<keyword evidence="6 12" id="KW-0276">Fatty acid metabolism</keyword>
<keyword evidence="8 12" id="KW-0275">Fatty acid biosynthesis</keyword>
<evidence type="ECO:0000256" key="9">
    <source>
        <dbReference type="ARBA" id="ARBA00023268"/>
    </source>
</evidence>
<evidence type="ECO:0000256" key="8">
    <source>
        <dbReference type="ARBA" id="ARBA00023160"/>
    </source>
</evidence>
<gene>
    <name evidence="12 16" type="primary">fabH</name>
    <name evidence="16" type="ORF">A1OE_855</name>
</gene>
<evidence type="ECO:0000259" key="15">
    <source>
        <dbReference type="Pfam" id="PF08545"/>
    </source>
</evidence>
<organism evidence="16 17">
    <name type="scientific">Candidatus Endolissoclinum faulkneri L2</name>
    <dbReference type="NCBI Taxonomy" id="1193729"/>
    <lineage>
        <taxon>Bacteria</taxon>
        <taxon>Pseudomonadati</taxon>
        <taxon>Pseudomonadota</taxon>
        <taxon>Alphaproteobacteria</taxon>
        <taxon>Rhodospirillales</taxon>
        <taxon>Rhodospirillaceae</taxon>
        <taxon>Candidatus Endolissoclinum</taxon>
    </lineage>
</organism>
<dbReference type="InterPro" id="IPR004655">
    <property type="entry name" value="FabH"/>
</dbReference>
<keyword evidence="10 12" id="KW-0012">Acyltransferase</keyword>
<dbReference type="AlphaFoldDB" id="K7YHJ5"/>
<dbReference type="Pfam" id="PF08545">
    <property type="entry name" value="ACP_syn_III"/>
    <property type="match status" value="1"/>
</dbReference>
<dbReference type="CDD" id="cd00830">
    <property type="entry name" value="KAS_III"/>
    <property type="match status" value="1"/>
</dbReference>
<evidence type="ECO:0000256" key="2">
    <source>
        <dbReference type="ARBA" id="ARBA00008642"/>
    </source>
</evidence>
<dbReference type="Pfam" id="PF08541">
    <property type="entry name" value="ACP_syn_III_C"/>
    <property type="match status" value="1"/>
</dbReference>
<accession>K7YHJ5</accession>
<keyword evidence="13" id="KW-0812">Transmembrane</keyword>
<evidence type="ECO:0000313" key="16">
    <source>
        <dbReference type="EMBL" id="AFX99040.1"/>
    </source>
</evidence>
<dbReference type="FunFam" id="3.40.47.10:FF:000004">
    <property type="entry name" value="3-oxoacyl-[acyl-carrier-protein] synthase 3"/>
    <property type="match status" value="1"/>
</dbReference>
<dbReference type="STRING" id="1193729.A1OE_855"/>
<evidence type="ECO:0000256" key="1">
    <source>
        <dbReference type="ARBA" id="ARBA00005194"/>
    </source>
</evidence>
<dbReference type="eggNOG" id="COG0332">
    <property type="taxonomic scope" value="Bacteria"/>
</dbReference>
<dbReference type="GO" id="GO:0033818">
    <property type="term" value="F:beta-ketoacyl-acyl-carrier-protein synthase III activity"/>
    <property type="evidence" value="ECO:0007669"/>
    <property type="project" value="UniProtKB-UniRule"/>
</dbReference>
<evidence type="ECO:0000256" key="7">
    <source>
        <dbReference type="ARBA" id="ARBA00023098"/>
    </source>
</evidence>
<reference evidence="16 17" key="1">
    <citation type="journal article" date="2012" name="Proc. Natl. Acad. Sci. U.S.A.">
        <title>Genome streamlining and chemical defense in a coral reef symbiosis.</title>
        <authorList>
            <person name="Kwan J.C."/>
            <person name="Donia M.S."/>
            <person name="Han A.W."/>
            <person name="Hirose E."/>
            <person name="Haygood M.G."/>
            <person name="Schmidt E.W."/>
        </authorList>
    </citation>
    <scope>NUCLEOTIDE SEQUENCE [LARGE SCALE GENOMIC DNA]</scope>
    <source>
        <strain evidence="16 17">L2</strain>
    </source>
</reference>
<evidence type="ECO:0000256" key="6">
    <source>
        <dbReference type="ARBA" id="ARBA00022832"/>
    </source>
</evidence>
<evidence type="ECO:0000313" key="17">
    <source>
        <dbReference type="Proteomes" id="UP000010077"/>
    </source>
</evidence>
<comment type="subunit">
    <text evidence="12">Homodimer.</text>
</comment>
<evidence type="ECO:0000256" key="11">
    <source>
        <dbReference type="ARBA" id="ARBA00051096"/>
    </source>
</evidence>
<keyword evidence="7 12" id="KW-0443">Lipid metabolism</keyword>
<comment type="function">
    <text evidence="12">Catalyzes the condensation reaction of fatty acid synthesis by the addition to an acyl acceptor of two carbons from malonyl-ACP. Catalyzes the first condensation reaction which initiates fatty acid synthesis and may therefore play a role in governing the total rate of fatty acid production. Possesses both acetoacetyl-ACP synthase and acetyl transacylase activities. Its substrate specificity determines the biosynthesis of branched-chain and/or straight-chain of fatty acids.</text>
</comment>
<keyword evidence="13" id="KW-0472">Membrane</keyword>
<evidence type="ECO:0000259" key="14">
    <source>
        <dbReference type="Pfam" id="PF08541"/>
    </source>
</evidence>
<dbReference type="SUPFAM" id="SSF53901">
    <property type="entry name" value="Thiolase-like"/>
    <property type="match status" value="1"/>
</dbReference>
<dbReference type="EMBL" id="CP003539">
    <property type="protein sequence ID" value="AFX99040.1"/>
    <property type="molecule type" value="Genomic_DNA"/>
</dbReference>
<dbReference type="RefSeq" id="WP_015088538.1">
    <property type="nucleotide sequence ID" value="NC_019566.1"/>
</dbReference>
<comment type="subcellular location">
    <subcellularLocation>
        <location evidence="12">Cytoplasm</location>
    </subcellularLocation>
</comment>
<dbReference type="NCBIfam" id="NF006829">
    <property type="entry name" value="PRK09352.1"/>
    <property type="match status" value="1"/>
</dbReference>